<protein>
    <submittedName>
        <fullName evidence="1">Uncharacterized protein</fullName>
    </submittedName>
</protein>
<keyword evidence="2" id="KW-1185">Reference proteome</keyword>
<evidence type="ECO:0000313" key="2">
    <source>
        <dbReference type="Proteomes" id="UP001054837"/>
    </source>
</evidence>
<organism evidence="1 2">
    <name type="scientific">Caerostris darwini</name>
    <dbReference type="NCBI Taxonomy" id="1538125"/>
    <lineage>
        <taxon>Eukaryota</taxon>
        <taxon>Metazoa</taxon>
        <taxon>Ecdysozoa</taxon>
        <taxon>Arthropoda</taxon>
        <taxon>Chelicerata</taxon>
        <taxon>Arachnida</taxon>
        <taxon>Araneae</taxon>
        <taxon>Araneomorphae</taxon>
        <taxon>Entelegynae</taxon>
        <taxon>Araneoidea</taxon>
        <taxon>Araneidae</taxon>
        <taxon>Caerostris</taxon>
    </lineage>
</organism>
<gene>
    <name evidence="1" type="ORF">CDAR_81941</name>
</gene>
<name>A0AAV4V6X3_9ARAC</name>
<accession>A0AAV4V6X3</accession>
<proteinExistence type="predicted"/>
<sequence>MRARKKNIGLTSTSRTIVSFCPSTSSSRVTFVFRTLPCQTINAERQSTNNHHSLDTASSFQSLVLQCVGSEQARVRNTNSSPVLVFHCSLVSPGP</sequence>
<reference evidence="1 2" key="1">
    <citation type="submission" date="2021-06" db="EMBL/GenBank/DDBJ databases">
        <title>Caerostris darwini draft genome.</title>
        <authorList>
            <person name="Kono N."/>
            <person name="Arakawa K."/>
        </authorList>
    </citation>
    <scope>NUCLEOTIDE SEQUENCE [LARGE SCALE GENOMIC DNA]</scope>
</reference>
<dbReference type="AlphaFoldDB" id="A0AAV4V6X3"/>
<comment type="caution">
    <text evidence="1">The sequence shown here is derived from an EMBL/GenBank/DDBJ whole genome shotgun (WGS) entry which is preliminary data.</text>
</comment>
<dbReference type="Proteomes" id="UP001054837">
    <property type="component" value="Unassembled WGS sequence"/>
</dbReference>
<dbReference type="EMBL" id="BPLQ01012460">
    <property type="protein sequence ID" value="GIY65686.1"/>
    <property type="molecule type" value="Genomic_DNA"/>
</dbReference>
<evidence type="ECO:0000313" key="1">
    <source>
        <dbReference type="EMBL" id="GIY65686.1"/>
    </source>
</evidence>